<keyword evidence="6" id="KW-0645">Protease</keyword>
<dbReference type="Pfam" id="PF00004">
    <property type="entry name" value="AAA"/>
    <property type="match status" value="1"/>
</dbReference>
<keyword evidence="3" id="KW-0067">ATP-binding</keyword>
<keyword evidence="6" id="KW-0378">Hydrolase</keyword>
<evidence type="ECO:0000256" key="4">
    <source>
        <dbReference type="SAM" id="MobiDB-lite"/>
    </source>
</evidence>
<dbReference type="EMBL" id="QZEZ01000005">
    <property type="protein sequence ID" value="RJK95470.1"/>
    <property type="molecule type" value="Genomic_DNA"/>
</dbReference>
<dbReference type="AlphaFoldDB" id="A0A3A3YVC4"/>
<proteinExistence type="inferred from homology"/>
<comment type="caution">
    <text evidence="6">The sequence shown here is derived from an EMBL/GenBank/DDBJ whole genome shotgun (WGS) entry which is preliminary data.</text>
</comment>
<dbReference type="GO" id="GO:0008233">
    <property type="term" value="F:peptidase activity"/>
    <property type="evidence" value="ECO:0007669"/>
    <property type="project" value="UniProtKB-KW"/>
</dbReference>
<dbReference type="Gene3D" id="1.10.8.60">
    <property type="match status" value="1"/>
</dbReference>
<dbReference type="PANTHER" id="PTHR23073">
    <property type="entry name" value="26S PROTEASOME REGULATORY SUBUNIT"/>
    <property type="match status" value="1"/>
</dbReference>
<keyword evidence="7" id="KW-1185">Reference proteome</keyword>
<dbReference type="InterPro" id="IPR003959">
    <property type="entry name" value="ATPase_AAA_core"/>
</dbReference>
<feature type="region of interest" description="Disordered" evidence="4">
    <location>
        <begin position="492"/>
        <end position="524"/>
    </location>
</feature>
<dbReference type="InterPro" id="IPR027417">
    <property type="entry name" value="P-loop_NTPase"/>
</dbReference>
<comment type="similarity">
    <text evidence="1">Belongs to the AAA ATPase family.</text>
</comment>
<evidence type="ECO:0000256" key="2">
    <source>
        <dbReference type="ARBA" id="ARBA00022741"/>
    </source>
</evidence>
<evidence type="ECO:0000313" key="7">
    <source>
        <dbReference type="Proteomes" id="UP000265614"/>
    </source>
</evidence>
<organism evidence="6 7">
    <name type="scientific">Vallicoccus soli</name>
    <dbReference type="NCBI Taxonomy" id="2339232"/>
    <lineage>
        <taxon>Bacteria</taxon>
        <taxon>Bacillati</taxon>
        <taxon>Actinomycetota</taxon>
        <taxon>Actinomycetes</taxon>
        <taxon>Motilibacterales</taxon>
        <taxon>Vallicoccaceae</taxon>
        <taxon>Vallicoccus</taxon>
    </lineage>
</organism>
<feature type="domain" description="AAA+ ATPase" evidence="5">
    <location>
        <begin position="280"/>
        <end position="407"/>
    </location>
</feature>
<dbReference type="Gene3D" id="3.40.50.300">
    <property type="entry name" value="P-loop containing nucleotide triphosphate hydrolases"/>
    <property type="match status" value="1"/>
</dbReference>
<name>A0A3A3YVC4_9ACTN</name>
<evidence type="ECO:0000313" key="6">
    <source>
        <dbReference type="EMBL" id="RJK95470.1"/>
    </source>
</evidence>
<evidence type="ECO:0000256" key="3">
    <source>
        <dbReference type="ARBA" id="ARBA00022840"/>
    </source>
</evidence>
<dbReference type="RefSeq" id="WP_119950823.1">
    <property type="nucleotide sequence ID" value="NZ_QZEZ01000005.1"/>
</dbReference>
<evidence type="ECO:0000256" key="1">
    <source>
        <dbReference type="ARBA" id="ARBA00006914"/>
    </source>
</evidence>
<sequence>MQRGWTTYDGSYAPLTAVPAEAVEAGERAQDGPFELADVARLGRRALRRVVRTARADLAPSLQRAVRAHLGPLPGGAAVATEAWAPYDHVNVQAGLDAWLAEPGRRHEVVGVSGFQHTDFGLGELLSAPWGEHGPRPGPLATVNLATGPSGEVRPCVRCGLVLVEEASGARTVLLVRGPEPHGMQEGVVVQALSTEEGAGAAALADVRRLALEHNVFRGQVLAFGGDVFGRGGPLLTFLPRPVLDRSRLVLPEEVLEAVERQVVVVAEQRERLVASGQHLKRGLLLWGPPGTGKTHTVRYLVGRTPGTTVVQLSGGALSMVGTAASVARALAPSIVVVEDVDLIAEDRGMHPGEHPLLFELLNEMDGLAEDADVVFLLTTNRADVLEPALAARPGRVDQAVELGLPDERARRALLDLYTGSLRVEAGALDRAAARTEGVTASFLKELLRRAAVLAARRDAGGQGALDVSGADVDAALDELLDTRNAMTRALLGAGDGASGPGGSGPGAPGPGGPVGPGLLDEPW</sequence>
<accession>A0A3A3YVC4</accession>
<dbReference type="SUPFAM" id="SSF52540">
    <property type="entry name" value="P-loop containing nucleoside triphosphate hydrolases"/>
    <property type="match status" value="1"/>
</dbReference>
<protein>
    <submittedName>
        <fullName evidence="6">26S protease regulatory subunit</fullName>
    </submittedName>
</protein>
<dbReference type="GO" id="GO:0016887">
    <property type="term" value="F:ATP hydrolysis activity"/>
    <property type="evidence" value="ECO:0007669"/>
    <property type="project" value="InterPro"/>
</dbReference>
<feature type="compositionally biased region" description="Gly residues" evidence="4">
    <location>
        <begin position="494"/>
        <end position="507"/>
    </location>
</feature>
<dbReference type="GO" id="GO:0006508">
    <property type="term" value="P:proteolysis"/>
    <property type="evidence" value="ECO:0007669"/>
    <property type="project" value="UniProtKB-KW"/>
</dbReference>
<keyword evidence="2" id="KW-0547">Nucleotide-binding</keyword>
<dbReference type="GO" id="GO:0005524">
    <property type="term" value="F:ATP binding"/>
    <property type="evidence" value="ECO:0007669"/>
    <property type="project" value="UniProtKB-KW"/>
</dbReference>
<dbReference type="InterPro" id="IPR050221">
    <property type="entry name" value="26S_Proteasome_ATPase"/>
</dbReference>
<dbReference type="CDD" id="cd19481">
    <property type="entry name" value="RecA-like_protease"/>
    <property type="match status" value="1"/>
</dbReference>
<reference evidence="6 7" key="1">
    <citation type="submission" date="2018-09" db="EMBL/GenBank/DDBJ databases">
        <title>YIM 75000 draft genome.</title>
        <authorList>
            <person name="Tang S."/>
            <person name="Feng Y."/>
        </authorList>
    </citation>
    <scope>NUCLEOTIDE SEQUENCE [LARGE SCALE GENOMIC DNA]</scope>
    <source>
        <strain evidence="6 7">YIM 75000</strain>
    </source>
</reference>
<evidence type="ECO:0000259" key="5">
    <source>
        <dbReference type="SMART" id="SM00382"/>
    </source>
</evidence>
<dbReference type="Proteomes" id="UP000265614">
    <property type="component" value="Unassembled WGS sequence"/>
</dbReference>
<dbReference type="InterPro" id="IPR003593">
    <property type="entry name" value="AAA+_ATPase"/>
</dbReference>
<gene>
    <name evidence="6" type="ORF">D5H78_12560</name>
</gene>
<dbReference type="OrthoDB" id="9809379at2"/>
<dbReference type="SMART" id="SM00382">
    <property type="entry name" value="AAA"/>
    <property type="match status" value="1"/>
</dbReference>